<comment type="caution">
    <text evidence="6">The sequence shown here is derived from an EMBL/GenBank/DDBJ whole genome shotgun (WGS) entry which is preliminary data.</text>
</comment>
<dbReference type="Proteomes" id="UP000605253">
    <property type="component" value="Unassembled WGS sequence"/>
</dbReference>
<dbReference type="SUPFAM" id="SSF52540">
    <property type="entry name" value="P-loop containing nucleoside triphosphate hydrolases"/>
    <property type="match status" value="1"/>
</dbReference>
<evidence type="ECO:0000256" key="3">
    <source>
        <dbReference type="HAMAP-Rule" id="MF_01820"/>
    </source>
</evidence>
<reference evidence="6" key="1">
    <citation type="journal article" date="2014" name="Int. J. Syst. Evol. Microbiol.">
        <title>Complete genome sequence of Corynebacterium casei LMG S-19264T (=DSM 44701T), isolated from a smear-ripened cheese.</title>
        <authorList>
            <consortium name="US DOE Joint Genome Institute (JGI-PGF)"/>
            <person name="Walter F."/>
            <person name="Albersmeier A."/>
            <person name="Kalinowski J."/>
            <person name="Ruckert C."/>
        </authorList>
    </citation>
    <scope>NUCLEOTIDE SEQUENCE</scope>
    <source>
        <strain evidence="6">CGMCC 1.12181</strain>
    </source>
</reference>
<feature type="binding site" evidence="3">
    <location>
        <position position="249"/>
    </location>
    <ligand>
        <name>Zn(2+)</name>
        <dbReference type="ChEBI" id="CHEBI:29105"/>
    </ligand>
</feature>
<comment type="cofactor">
    <cofactor evidence="3">
        <name>Zn(2+)</name>
        <dbReference type="ChEBI" id="CHEBI:29105"/>
    </cofactor>
    <text evidence="3">Binds 1 zinc ion per subunit.</text>
</comment>
<dbReference type="RefSeq" id="WP_188365208.1">
    <property type="nucleotide sequence ID" value="NZ_BAABJF010000001.1"/>
</dbReference>
<sequence>MEKRHRISATLKQSATAIDLSDFSEHQVFFNRKIKPICGDYVALTKEQNDYRIESILPRDNVFSRADKHGRKQHLAVNVDQVLIIMAVSPEPTRDIINRYLVAAELNHIKPLLVFNKIDLQSEYFIATANSYRQLGYEVFLTSIRQIDSIKALQQCLKDKTSLLAGQSGVGKSSLSNLLFPALDLKTGKLAKKTGKGAHTTSVTQLYYDTSQNAFLIDSPGVWEYGLWHLSPIEIAHGFREFQNYLGACKFSNCSHSHEPDCAVIQAVADGRISEKRYQSFIRICESMDHLKPTNY</sequence>
<dbReference type="EMBL" id="BMEO01000006">
    <property type="protein sequence ID" value="GGF95479.1"/>
    <property type="molecule type" value="Genomic_DNA"/>
</dbReference>
<dbReference type="EC" id="3.6.1.-" evidence="3"/>
<dbReference type="HAMAP" id="MF_01820">
    <property type="entry name" value="GTPase_RsgA"/>
    <property type="match status" value="1"/>
</dbReference>
<keyword evidence="3" id="KW-0378">Hydrolase</keyword>
<keyword evidence="3" id="KW-0694">RNA-binding</keyword>
<dbReference type="InterPro" id="IPR030378">
    <property type="entry name" value="G_CP_dom"/>
</dbReference>
<dbReference type="NCBIfam" id="TIGR00157">
    <property type="entry name" value="ribosome small subunit-dependent GTPase A"/>
    <property type="match status" value="1"/>
</dbReference>
<keyword evidence="3" id="KW-0479">Metal-binding</keyword>
<feature type="domain" description="CP-type G" evidence="5">
    <location>
        <begin position="69"/>
        <end position="225"/>
    </location>
</feature>
<name>A0A917FP78_9GAMM</name>
<dbReference type="InterPro" id="IPR027417">
    <property type="entry name" value="P-loop_NTPase"/>
</dbReference>
<keyword evidence="2 3" id="KW-0342">GTP-binding</keyword>
<feature type="binding site" evidence="3">
    <location>
        <position position="256"/>
    </location>
    <ligand>
        <name>Zn(2+)</name>
        <dbReference type="ChEBI" id="CHEBI:29105"/>
    </ligand>
</feature>
<comment type="subunit">
    <text evidence="3">Monomer. Associates with 30S ribosomal subunit, binds 16S rRNA.</text>
</comment>
<dbReference type="InterPro" id="IPR004881">
    <property type="entry name" value="Ribosome_biogen_GTPase_RsgA"/>
</dbReference>
<dbReference type="PANTHER" id="PTHR32120">
    <property type="entry name" value="SMALL RIBOSOMAL SUBUNIT BIOGENESIS GTPASE RSGA"/>
    <property type="match status" value="1"/>
</dbReference>
<dbReference type="GO" id="GO:0019843">
    <property type="term" value="F:rRNA binding"/>
    <property type="evidence" value="ECO:0007669"/>
    <property type="project" value="UniProtKB-KW"/>
</dbReference>
<keyword evidence="3" id="KW-0699">rRNA-binding</keyword>
<feature type="domain" description="EngC GTPase" evidence="4">
    <location>
        <begin position="77"/>
        <end position="223"/>
    </location>
</feature>
<organism evidence="6 7">
    <name type="scientific">Marinicella pacifica</name>
    <dbReference type="NCBI Taxonomy" id="1171543"/>
    <lineage>
        <taxon>Bacteria</taxon>
        <taxon>Pseudomonadati</taxon>
        <taxon>Pseudomonadota</taxon>
        <taxon>Gammaproteobacteria</taxon>
        <taxon>Lysobacterales</taxon>
        <taxon>Marinicellaceae</taxon>
        <taxon>Marinicella</taxon>
    </lineage>
</organism>
<dbReference type="InterPro" id="IPR010914">
    <property type="entry name" value="RsgA_GTPase_dom"/>
</dbReference>
<evidence type="ECO:0000256" key="2">
    <source>
        <dbReference type="ARBA" id="ARBA00023134"/>
    </source>
</evidence>
<proteinExistence type="inferred from homology"/>
<feature type="binding site" evidence="3">
    <location>
        <position position="254"/>
    </location>
    <ligand>
        <name>Zn(2+)</name>
        <dbReference type="ChEBI" id="CHEBI:29105"/>
    </ligand>
</feature>
<dbReference type="Gene3D" id="3.40.50.300">
    <property type="entry name" value="P-loop containing nucleotide triphosphate hydrolases"/>
    <property type="match status" value="1"/>
</dbReference>
<keyword evidence="1 3" id="KW-0547">Nucleotide-binding</keyword>
<dbReference type="PROSITE" id="PS50936">
    <property type="entry name" value="ENGC_GTPASE"/>
    <property type="match status" value="1"/>
</dbReference>
<feature type="binding site" evidence="3">
    <location>
        <begin position="166"/>
        <end position="174"/>
    </location>
    <ligand>
        <name>GTP</name>
        <dbReference type="ChEBI" id="CHEBI:37565"/>
    </ligand>
</feature>
<feature type="binding site" evidence="3">
    <location>
        <position position="262"/>
    </location>
    <ligand>
        <name>Zn(2+)</name>
        <dbReference type="ChEBI" id="CHEBI:29105"/>
    </ligand>
</feature>
<dbReference type="Gene3D" id="1.10.40.50">
    <property type="entry name" value="Probable gtpase engc, domain 3"/>
    <property type="match status" value="1"/>
</dbReference>
<comment type="similarity">
    <text evidence="3">Belongs to the TRAFAC class YlqF/YawG GTPase family. RsgA subfamily.</text>
</comment>
<dbReference type="AlphaFoldDB" id="A0A917FP78"/>
<evidence type="ECO:0000259" key="4">
    <source>
        <dbReference type="PROSITE" id="PS50936"/>
    </source>
</evidence>
<dbReference type="GO" id="GO:0005525">
    <property type="term" value="F:GTP binding"/>
    <property type="evidence" value="ECO:0007669"/>
    <property type="project" value="UniProtKB-UniRule"/>
</dbReference>
<dbReference type="PANTHER" id="PTHR32120:SF11">
    <property type="entry name" value="SMALL RIBOSOMAL SUBUNIT BIOGENESIS GTPASE RSGA 1, MITOCHONDRIAL-RELATED"/>
    <property type="match status" value="1"/>
</dbReference>
<accession>A0A917FP78</accession>
<gene>
    <name evidence="3 6" type="primary">rsgA</name>
    <name evidence="6" type="ORF">GCM10011365_16030</name>
</gene>
<reference evidence="6" key="2">
    <citation type="submission" date="2020-09" db="EMBL/GenBank/DDBJ databases">
        <authorList>
            <person name="Sun Q."/>
            <person name="Zhou Y."/>
        </authorList>
    </citation>
    <scope>NUCLEOTIDE SEQUENCE</scope>
    <source>
        <strain evidence="6">CGMCC 1.12181</strain>
    </source>
</reference>
<dbReference type="GO" id="GO:0005737">
    <property type="term" value="C:cytoplasm"/>
    <property type="evidence" value="ECO:0007669"/>
    <property type="project" value="UniProtKB-SubCell"/>
</dbReference>
<dbReference type="GO" id="GO:0003924">
    <property type="term" value="F:GTPase activity"/>
    <property type="evidence" value="ECO:0007669"/>
    <property type="project" value="UniProtKB-UniRule"/>
</dbReference>
<dbReference type="CDD" id="cd01854">
    <property type="entry name" value="YjeQ_EngC"/>
    <property type="match status" value="1"/>
</dbReference>
<protein>
    <recommendedName>
        <fullName evidence="3">Small ribosomal subunit biogenesis GTPase RsgA</fullName>
        <ecNumber evidence="3">3.6.1.-</ecNumber>
    </recommendedName>
</protein>
<keyword evidence="3" id="KW-0963">Cytoplasm</keyword>
<evidence type="ECO:0000313" key="6">
    <source>
        <dbReference type="EMBL" id="GGF95479.1"/>
    </source>
</evidence>
<evidence type="ECO:0000259" key="5">
    <source>
        <dbReference type="PROSITE" id="PS51721"/>
    </source>
</evidence>
<keyword evidence="3" id="KW-0862">Zinc</keyword>
<dbReference type="Pfam" id="PF03193">
    <property type="entry name" value="RsgA_GTPase"/>
    <property type="match status" value="1"/>
</dbReference>
<feature type="binding site" evidence="3">
    <location>
        <begin position="116"/>
        <end position="119"/>
    </location>
    <ligand>
        <name>GTP</name>
        <dbReference type="ChEBI" id="CHEBI:37565"/>
    </ligand>
</feature>
<evidence type="ECO:0000313" key="7">
    <source>
        <dbReference type="Proteomes" id="UP000605253"/>
    </source>
</evidence>
<comment type="function">
    <text evidence="3">One of several proteins that assist in the late maturation steps of the functional core of the 30S ribosomal subunit. Helps release RbfA from mature subunits. May play a role in the assembly of ribosomal proteins into the subunit. Circularly permuted GTPase that catalyzes slow GTP hydrolysis, GTPase activity is stimulated by the 30S ribosomal subunit.</text>
</comment>
<comment type="subcellular location">
    <subcellularLocation>
        <location evidence="3">Cytoplasm</location>
    </subcellularLocation>
</comment>
<keyword evidence="3" id="KW-0690">Ribosome biogenesis</keyword>
<dbReference type="PROSITE" id="PS51721">
    <property type="entry name" value="G_CP"/>
    <property type="match status" value="1"/>
</dbReference>
<dbReference type="GO" id="GO:0046872">
    <property type="term" value="F:metal ion binding"/>
    <property type="evidence" value="ECO:0007669"/>
    <property type="project" value="UniProtKB-KW"/>
</dbReference>
<keyword evidence="7" id="KW-1185">Reference proteome</keyword>
<dbReference type="GO" id="GO:0042274">
    <property type="term" value="P:ribosomal small subunit biogenesis"/>
    <property type="evidence" value="ECO:0007669"/>
    <property type="project" value="UniProtKB-UniRule"/>
</dbReference>
<evidence type="ECO:0000256" key="1">
    <source>
        <dbReference type="ARBA" id="ARBA00022741"/>
    </source>
</evidence>